<protein>
    <submittedName>
        <fullName evidence="2">Uncharacterized protein</fullName>
    </submittedName>
</protein>
<evidence type="ECO:0000313" key="3">
    <source>
        <dbReference type="Proteomes" id="UP001460270"/>
    </source>
</evidence>
<feature type="compositionally biased region" description="Basic and acidic residues" evidence="1">
    <location>
        <begin position="22"/>
        <end position="46"/>
    </location>
</feature>
<name>A0AAW0P5P9_9GOBI</name>
<comment type="caution">
    <text evidence="2">The sequence shown here is derived from an EMBL/GenBank/DDBJ whole genome shotgun (WGS) entry which is preliminary data.</text>
</comment>
<dbReference type="Proteomes" id="UP001460270">
    <property type="component" value="Unassembled WGS sequence"/>
</dbReference>
<keyword evidence="3" id="KW-1185">Reference proteome</keyword>
<feature type="compositionally biased region" description="Basic residues" evidence="1">
    <location>
        <begin position="47"/>
        <end position="56"/>
    </location>
</feature>
<evidence type="ECO:0000256" key="1">
    <source>
        <dbReference type="SAM" id="MobiDB-lite"/>
    </source>
</evidence>
<proteinExistence type="predicted"/>
<dbReference type="EMBL" id="JBBPFD010000009">
    <property type="protein sequence ID" value="KAK7912986.1"/>
    <property type="molecule type" value="Genomic_DNA"/>
</dbReference>
<evidence type="ECO:0000313" key="2">
    <source>
        <dbReference type="EMBL" id="KAK7912986.1"/>
    </source>
</evidence>
<feature type="compositionally biased region" description="Basic and acidic residues" evidence="1">
    <location>
        <begin position="57"/>
        <end position="90"/>
    </location>
</feature>
<dbReference type="AlphaFoldDB" id="A0AAW0P5P9"/>
<organism evidence="2 3">
    <name type="scientific">Mugilogobius chulae</name>
    <name type="common">yellowstripe goby</name>
    <dbReference type="NCBI Taxonomy" id="88201"/>
    <lineage>
        <taxon>Eukaryota</taxon>
        <taxon>Metazoa</taxon>
        <taxon>Chordata</taxon>
        <taxon>Craniata</taxon>
        <taxon>Vertebrata</taxon>
        <taxon>Euteleostomi</taxon>
        <taxon>Actinopterygii</taxon>
        <taxon>Neopterygii</taxon>
        <taxon>Teleostei</taxon>
        <taxon>Neoteleostei</taxon>
        <taxon>Acanthomorphata</taxon>
        <taxon>Gobiaria</taxon>
        <taxon>Gobiiformes</taxon>
        <taxon>Gobioidei</taxon>
        <taxon>Gobiidae</taxon>
        <taxon>Gobionellinae</taxon>
        <taxon>Mugilogobius</taxon>
    </lineage>
</organism>
<reference evidence="3" key="1">
    <citation type="submission" date="2024-04" db="EMBL/GenBank/DDBJ databases">
        <title>Salinicola lusitanus LLJ914,a marine bacterium isolated from the Okinawa Trough.</title>
        <authorList>
            <person name="Li J."/>
        </authorList>
    </citation>
    <scope>NUCLEOTIDE SEQUENCE [LARGE SCALE GENOMIC DNA]</scope>
</reference>
<feature type="region of interest" description="Disordered" evidence="1">
    <location>
        <begin position="1"/>
        <end position="90"/>
    </location>
</feature>
<accession>A0AAW0P5P9</accession>
<sequence length="171" mass="19648">MVKDKERRQKPDNKNDNNQTGERAEIQSEGERDQQQLGRKKTDNKRMTAIRHKKEQRNKVKEKDTQSNLEKRQSFKPDNKAGQQQDKRGMREYVEMVKANGNEDPKPPKELQPLIQASVSVSVPRCDLSALDLTAVWCELQPGTLILMQRHACGRVKQCVNIKASDQSEPL</sequence>
<feature type="compositionally biased region" description="Basic and acidic residues" evidence="1">
    <location>
        <begin position="1"/>
        <end position="15"/>
    </location>
</feature>
<gene>
    <name evidence="2" type="ORF">WMY93_013197</name>
</gene>